<reference evidence="17 18" key="1">
    <citation type="journal article" date="2018" name="Sci. Data">
        <title>The draft genome sequence of cork oak.</title>
        <authorList>
            <person name="Ramos A.M."/>
            <person name="Usie A."/>
            <person name="Barbosa P."/>
            <person name="Barros P.M."/>
            <person name="Capote T."/>
            <person name="Chaves I."/>
            <person name="Simoes F."/>
            <person name="Abreu I."/>
            <person name="Carrasquinho I."/>
            <person name="Faro C."/>
            <person name="Guimaraes J.B."/>
            <person name="Mendonca D."/>
            <person name="Nobrega F."/>
            <person name="Rodrigues L."/>
            <person name="Saibo N.J.M."/>
            <person name="Varela M.C."/>
            <person name="Egas C."/>
            <person name="Matos J."/>
            <person name="Miguel C.M."/>
            <person name="Oliveira M.M."/>
            <person name="Ricardo C.P."/>
            <person name="Goncalves S."/>
        </authorList>
    </citation>
    <scope>NUCLEOTIDE SEQUENCE [LARGE SCALE GENOMIC DNA]</scope>
    <source>
        <strain evidence="18">cv. HL8</strain>
    </source>
</reference>
<accession>A0AAW0KUT5</accession>
<dbReference type="GO" id="GO:0140825">
    <property type="term" value="F:lactoperoxidase activity"/>
    <property type="evidence" value="ECO:0007669"/>
    <property type="project" value="UniProtKB-EC"/>
</dbReference>
<evidence type="ECO:0000259" key="16">
    <source>
        <dbReference type="PROSITE" id="PS50873"/>
    </source>
</evidence>
<dbReference type="PRINTS" id="PR00461">
    <property type="entry name" value="PLPEROXIDASE"/>
</dbReference>
<feature type="active site" description="Proton acceptor" evidence="10">
    <location>
        <position position="120"/>
    </location>
</feature>
<dbReference type="PROSITE" id="PS00436">
    <property type="entry name" value="PEROXIDASE_2"/>
    <property type="match status" value="1"/>
</dbReference>
<keyword evidence="11" id="KW-0106">Calcium</keyword>
<proteinExistence type="inferred from homology"/>
<dbReference type="PANTHER" id="PTHR31388:SF123">
    <property type="entry name" value="PEROXIDASE RIP1"/>
    <property type="match status" value="1"/>
</dbReference>
<gene>
    <name evidence="17" type="primary">PNC1_12</name>
    <name evidence="17" type="ORF">CFP56_013595</name>
</gene>
<keyword evidence="9" id="KW-0408">Iron</keyword>
<keyword evidence="15" id="KW-1133">Transmembrane helix</keyword>
<keyword evidence="8" id="KW-0560">Oxidoreductase</keyword>
<feature type="binding site" evidence="11">
    <location>
        <position position="126"/>
    </location>
    <ligand>
        <name>Ca(2+)</name>
        <dbReference type="ChEBI" id="CHEBI:29108"/>
        <label>1</label>
    </ligand>
</feature>
<feature type="binding site" evidence="11">
    <location>
        <position position="142"/>
    </location>
    <ligand>
        <name>Ca(2+)</name>
        <dbReference type="ChEBI" id="CHEBI:29108"/>
        <label>1</label>
    </ligand>
</feature>
<feature type="domain" description="Plant heme peroxidase family profile" evidence="16">
    <location>
        <begin position="79"/>
        <end position="168"/>
    </location>
</feature>
<sequence length="168" mass="19233">MKRDYQTKYYQIKHYHLRHAKIHNPNKGPFEILIKKWRSYLRELEEKTELILTAALQSFLVCVIFAFAAILIPTSTSAQLTADFYQNVCPGALPTIRSVVRRAIRREPRMGASLLRLHFHDCFVNGCDGSVLLDDTANFTGEKTAFPNLNSLRGFDVVDQIKAAVDKY</sequence>
<feature type="binding site" evidence="11">
    <location>
        <position position="130"/>
    </location>
    <ligand>
        <name>Ca(2+)</name>
        <dbReference type="ChEBI" id="CHEBI:29108"/>
        <label>1</label>
    </ligand>
</feature>
<feature type="transmembrane region" description="Helical" evidence="15">
    <location>
        <begin position="50"/>
        <end position="72"/>
    </location>
</feature>
<dbReference type="EC" id="1.11.1.7" evidence="4"/>
<dbReference type="AlphaFoldDB" id="A0AAW0KUT5"/>
<keyword evidence="15" id="KW-0812">Transmembrane</keyword>
<evidence type="ECO:0000256" key="10">
    <source>
        <dbReference type="PIRSR" id="PIRSR600823-1"/>
    </source>
</evidence>
<evidence type="ECO:0000256" key="9">
    <source>
        <dbReference type="ARBA" id="ARBA00023004"/>
    </source>
</evidence>
<name>A0AAW0KUT5_QUESU</name>
<evidence type="ECO:0000256" key="8">
    <source>
        <dbReference type="ARBA" id="ARBA00023002"/>
    </source>
</evidence>
<comment type="caution">
    <text evidence="17">The sequence shown here is derived from an EMBL/GenBank/DDBJ whole genome shotgun (WGS) entry which is preliminary data.</text>
</comment>
<keyword evidence="7 11" id="KW-0479">Metal-binding</keyword>
<dbReference type="Gene3D" id="1.10.520.10">
    <property type="match status" value="1"/>
</dbReference>
<keyword evidence="15" id="KW-0472">Membrane</keyword>
<comment type="function">
    <text evidence="3">Removal of H(2)O(2), oxidation of toxic reductants, biosynthesis and degradation of lignin, suberization, auxin catabolism, response to environmental stresses such as wounding, pathogen attack and oxidative stress. These functions might be dependent on each isozyme/isoform in each plant tissue.</text>
</comment>
<evidence type="ECO:0000256" key="4">
    <source>
        <dbReference type="ARBA" id="ARBA00012313"/>
    </source>
</evidence>
<keyword evidence="5 17" id="KW-0575">Peroxidase</keyword>
<evidence type="ECO:0000256" key="7">
    <source>
        <dbReference type="ARBA" id="ARBA00022723"/>
    </source>
</evidence>
<dbReference type="EMBL" id="PKMF04000218">
    <property type="protein sequence ID" value="KAK7842610.1"/>
    <property type="molecule type" value="Genomic_DNA"/>
</dbReference>
<evidence type="ECO:0000313" key="17">
    <source>
        <dbReference type="EMBL" id="KAK7842610.1"/>
    </source>
</evidence>
<feature type="binding site" evidence="11">
    <location>
        <position position="121"/>
    </location>
    <ligand>
        <name>Ca(2+)</name>
        <dbReference type="ChEBI" id="CHEBI:29108"/>
        <label>1</label>
    </ligand>
</feature>
<evidence type="ECO:0000313" key="18">
    <source>
        <dbReference type="Proteomes" id="UP000237347"/>
    </source>
</evidence>
<feature type="binding site" evidence="11">
    <location>
        <position position="128"/>
    </location>
    <ligand>
        <name>Ca(2+)</name>
        <dbReference type="ChEBI" id="CHEBI:29108"/>
        <label>1</label>
    </ligand>
</feature>
<evidence type="ECO:0000256" key="12">
    <source>
        <dbReference type="PIRSR" id="PIRSR600823-4"/>
    </source>
</evidence>
<dbReference type="Proteomes" id="UP000237347">
    <property type="component" value="Unassembled WGS sequence"/>
</dbReference>
<keyword evidence="6" id="KW-0349">Heme</keyword>
<dbReference type="PROSITE" id="PS50873">
    <property type="entry name" value="PEROXIDASE_4"/>
    <property type="match status" value="1"/>
</dbReference>
<evidence type="ECO:0000256" key="11">
    <source>
        <dbReference type="PIRSR" id="PIRSR600823-3"/>
    </source>
</evidence>
<dbReference type="InterPro" id="IPR010255">
    <property type="entry name" value="Haem_peroxidase_sf"/>
</dbReference>
<evidence type="ECO:0000256" key="1">
    <source>
        <dbReference type="ARBA" id="ARBA00000189"/>
    </source>
</evidence>
<feature type="site" description="Transition state stabilizer" evidence="12">
    <location>
        <position position="116"/>
    </location>
</feature>
<feature type="disulfide bond" evidence="13">
    <location>
        <begin position="122"/>
        <end position="127"/>
    </location>
</feature>
<evidence type="ECO:0000256" key="5">
    <source>
        <dbReference type="ARBA" id="ARBA00022559"/>
    </source>
</evidence>
<evidence type="ECO:0000256" key="2">
    <source>
        <dbReference type="ARBA" id="ARBA00001970"/>
    </source>
</evidence>
<comment type="similarity">
    <text evidence="14">Belongs to the peroxidase family.</text>
</comment>
<comment type="cofactor">
    <cofactor evidence="11">
        <name>Ca(2+)</name>
        <dbReference type="ChEBI" id="CHEBI:29108"/>
    </cofactor>
    <text evidence="11">Binds 2 calcium ions per subunit.</text>
</comment>
<comment type="catalytic activity">
    <reaction evidence="1">
        <text>2 a phenolic donor + H2O2 = 2 a phenolic radical donor + 2 H2O</text>
        <dbReference type="Rhea" id="RHEA:56136"/>
        <dbReference type="ChEBI" id="CHEBI:15377"/>
        <dbReference type="ChEBI" id="CHEBI:16240"/>
        <dbReference type="ChEBI" id="CHEBI:139520"/>
        <dbReference type="ChEBI" id="CHEBI:139521"/>
        <dbReference type="EC" id="1.11.1.7"/>
    </reaction>
</comment>
<organism evidence="17 18">
    <name type="scientific">Quercus suber</name>
    <name type="common">Cork oak</name>
    <dbReference type="NCBI Taxonomy" id="58331"/>
    <lineage>
        <taxon>Eukaryota</taxon>
        <taxon>Viridiplantae</taxon>
        <taxon>Streptophyta</taxon>
        <taxon>Embryophyta</taxon>
        <taxon>Tracheophyta</taxon>
        <taxon>Spermatophyta</taxon>
        <taxon>Magnoliopsida</taxon>
        <taxon>eudicotyledons</taxon>
        <taxon>Gunneridae</taxon>
        <taxon>Pentapetalae</taxon>
        <taxon>rosids</taxon>
        <taxon>fabids</taxon>
        <taxon>Fagales</taxon>
        <taxon>Fagaceae</taxon>
        <taxon>Quercus</taxon>
    </lineage>
</organism>
<dbReference type="PANTHER" id="PTHR31388">
    <property type="entry name" value="PEROXIDASE 72-RELATED"/>
    <property type="match status" value="1"/>
</dbReference>
<evidence type="ECO:0000256" key="6">
    <source>
        <dbReference type="ARBA" id="ARBA00022617"/>
    </source>
</evidence>
<evidence type="ECO:0000256" key="14">
    <source>
        <dbReference type="RuleBase" id="RU004241"/>
    </source>
</evidence>
<comment type="cofactor">
    <cofactor evidence="2">
        <name>heme b</name>
        <dbReference type="ChEBI" id="CHEBI:60344"/>
    </cofactor>
</comment>
<dbReference type="InterPro" id="IPR019794">
    <property type="entry name" value="Peroxidases_AS"/>
</dbReference>
<keyword evidence="13" id="KW-1015">Disulfide bond</keyword>
<evidence type="ECO:0000256" key="3">
    <source>
        <dbReference type="ARBA" id="ARBA00002322"/>
    </source>
</evidence>
<evidence type="ECO:0000256" key="15">
    <source>
        <dbReference type="SAM" id="Phobius"/>
    </source>
</evidence>
<dbReference type="GO" id="GO:0020037">
    <property type="term" value="F:heme binding"/>
    <property type="evidence" value="ECO:0007669"/>
    <property type="project" value="InterPro"/>
</dbReference>
<feature type="binding site" evidence="11">
    <location>
        <position position="124"/>
    </location>
    <ligand>
        <name>Ca(2+)</name>
        <dbReference type="ChEBI" id="CHEBI:29108"/>
        <label>1</label>
    </ligand>
</feature>
<dbReference type="InterPro" id="IPR002016">
    <property type="entry name" value="Haem_peroxidase"/>
</dbReference>
<keyword evidence="18" id="KW-1185">Reference proteome</keyword>
<dbReference type="InterPro" id="IPR000823">
    <property type="entry name" value="Peroxidase_pln"/>
</dbReference>
<dbReference type="GO" id="GO:0006979">
    <property type="term" value="P:response to oxidative stress"/>
    <property type="evidence" value="ECO:0007669"/>
    <property type="project" value="InterPro"/>
</dbReference>
<protein>
    <recommendedName>
        <fullName evidence="4">peroxidase</fullName>
        <ecNumber evidence="4">1.11.1.7</ecNumber>
    </recommendedName>
</protein>
<dbReference type="GO" id="GO:0046872">
    <property type="term" value="F:metal ion binding"/>
    <property type="evidence" value="ECO:0007669"/>
    <property type="project" value="UniProtKB-KW"/>
</dbReference>
<evidence type="ECO:0000256" key="13">
    <source>
        <dbReference type="PIRSR" id="PIRSR600823-5"/>
    </source>
</evidence>
<dbReference type="SUPFAM" id="SSF48113">
    <property type="entry name" value="Heme-dependent peroxidases"/>
    <property type="match status" value="1"/>
</dbReference>
<dbReference type="Pfam" id="PF00141">
    <property type="entry name" value="peroxidase"/>
    <property type="match status" value="1"/>
</dbReference>